<dbReference type="GO" id="GO:0006006">
    <property type="term" value="P:glucose metabolic process"/>
    <property type="evidence" value="ECO:0007669"/>
    <property type="project" value="TreeGrafter"/>
</dbReference>
<dbReference type="PANTHER" id="PTHR10091">
    <property type="entry name" value="ALDOSE-1-EPIMERASE"/>
    <property type="match status" value="1"/>
</dbReference>
<dbReference type="GO" id="GO:0030246">
    <property type="term" value="F:carbohydrate binding"/>
    <property type="evidence" value="ECO:0007669"/>
    <property type="project" value="InterPro"/>
</dbReference>
<dbReference type="GO" id="GO:0004034">
    <property type="term" value="F:aldose 1-epimerase activity"/>
    <property type="evidence" value="ECO:0007669"/>
    <property type="project" value="UniProtKB-EC"/>
</dbReference>
<feature type="active site" description="Proton acceptor" evidence="6">
    <location>
        <position position="330"/>
    </location>
</feature>
<dbReference type="SUPFAM" id="SSF74650">
    <property type="entry name" value="Galactose mutarotase-like"/>
    <property type="match status" value="1"/>
</dbReference>
<evidence type="ECO:0000256" key="3">
    <source>
        <dbReference type="ARBA" id="ARBA00023235"/>
    </source>
</evidence>
<organism evidence="9 10">
    <name type="scientific">Streptomyces antnestii</name>
    <dbReference type="NCBI Taxonomy" id="2494256"/>
    <lineage>
        <taxon>Bacteria</taxon>
        <taxon>Bacillati</taxon>
        <taxon>Actinomycetota</taxon>
        <taxon>Actinomycetes</taxon>
        <taxon>Kitasatosporales</taxon>
        <taxon>Streptomycetaceae</taxon>
        <taxon>Streptomyces</taxon>
    </lineage>
</organism>
<gene>
    <name evidence="9" type="ORF">EOT10_26085</name>
</gene>
<accession>A0A437PFB1</accession>
<dbReference type="Pfam" id="PF01263">
    <property type="entry name" value="Aldose_epim"/>
    <property type="match status" value="1"/>
</dbReference>
<sequence>MSFTAPFSASFGATPSGLPVERWTLCSASGVEAAVLTYGAVLHSLRVPGPGRRPPAEVVLSLPDVKHYATHGAYLGAVVGRFANRIAAGTFTLDGTRHHIPGNDRGNSLHGGADGFDRRVWRAEPCERSDGAASVRLSLESPHGDQGFPGSLQVSVTYTLAPDGSLTLDYHAVTDRPTPVNLTHHAYFNLSGHPDRGALDHLLTVDASAYLPIDETGLPLPGAPAPVAGSPFDFTRARRIGARITERDEQLARAGGYDHCWVLGDPDHPSGEGQLGLRRAARLEDPGSGRVLEVHTSEPGLQVYAGQQLDGGLRDLLGRRLGAHAGLCLETQHFPDSPNRPDYPSTVLRPDQALRSRTVLGFPHLTAVAR</sequence>
<feature type="binding site" evidence="8">
    <location>
        <begin position="185"/>
        <end position="187"/>
    </location>
    <ligand>
        <name>beta-D-galactose</name>
        <dbReference type="ChEBI" id="CHEBI:27667"/>
    </ligand>
</feature>
<dbReference type="PANTHER" id="PTHR10091:SF0">
    <property type="entry name" value="GALACTOSE MUTAROTASE"/>
    <property type="match status" value="1"/>
</dbReference>
<dbReference type="AlphaFoldDB" id="A0A437PFB1"/>
<keyword evidence="4 5" id="KW-0119">Carbohydrate metabolism</keyword>
<dbReference type="EC" id="5.1.3.3" evidence="5"/>
<dbReference type="InterPro" id="IPR015443">
    <property type="entry name" value="Aldose_1-epimerase"/>
</dbReference>
<feature type="active site" description="Proton donor" evidence="6">
    <location>
        <position position="185"/>
    </location>
</feature>
<dbReference type="GO" id="GO:0005737">
    <property type="term" value="C:cytoplasm"/>
    <property type="evidence" value="ECO:0007669"/>
    <property type="project" value="TreeGrafter"/>
</dbReference>
<evidence type="ECO:0000256" key="2">
    <source>
        <dbReference type="ARBA" id="ARBA00006206"/>
    </source>
</evidence>
<evidence type="ECO:0000256" key="1">
    <source>
        <dbReference type="ARBA" id="ARBA00005028"/>
    </source>
</evidence>
<dbReference type="OrthoDB" id="9779408at2"/>
<comment type="similarity">
    <text evidence="2 5">Belongs to the aldose epimerase family.</text>
</comment>
<feature type="binding site" evidence="8">
    <location>
        <begin position="84"/>
        <end position="85"/>
    </location>
    <ligand>
        <name>beta-D-galactose</name>
        <dbReference type="ChEBI" id="CHEBI:27667"/>
    </ligand>
</feature>
<dbReference type="Gene3D" id="2.70.98.10">
    <property type="match status" value="1"/>
</dbReference>
<dbReference type="GO" id="GO:0033499">
    <property type="term" value="P:galactose catabolic process via UDP-galactose, Leloir pathway"/>
    <property type="evidence" value="ECO:0007669"/>
    <property type="project" value="TreeGrafter"/>
</dbReference>
<dbReference type="InterPro" id="IPR008183">
    <property type="entry name" value="Aldose_1/G6P_1-epimerase"/>
</dbReference>
<protein>
    <recommendedName>
        <fullName evidence="5">Aldose 1-epimerase</fullName>
        <ecNumber evidence="5">5.1.3.3</ecNumber>
    </recommendedName>
</protein>
<dbReference type="InterPro" id="IPR011013">
    <property type="entry name" value="Gal_mutarotase_sf_dom"/>
</dbReference>
<proteinExistence type="inferred from homology"/>
<keyword evidence="3 5" id="KW-0413">Isomerase</keyword>
<dbReference type="PIRSF" id="PIRSF005096">
    <property type="entry name" value="GALM"/>
    <property type="match status" value="1"/>
</dbReference>
<dbReference type="NCBIfam" id="NF008277">
    <property type="entry name" value="PRK11055.1"/>
    <property type="match status" value="1"/>
</dbReference>
<dbReference type="InterPro" id="IPR047215">
    <property type="entry name" value="Galactose_mutarotase-like"/>
</dbReference>
<evidence type="ECO:0000256" key="4">
    <source>
        <dbReference type="ARBA" id="ARBA00023277"/>
    </source>
</evidence>
<dbReference type="Proteomes" id="UP000283128">
    <property type="component" value="Unassembled WGS sequence"/>
</dbReference>
<evidence type="ECO:0000256" key="6">
    <source>
        <dbReference type="PIRSR" id="PIRSR005096-1"/>
    </source>
</evidence>
<dbReference type="InterPro" id="IPR014718">
    <property type="entry name" value="GH-type_carb-bd"/>
</dbReference>
<keyword evidence="10" id="KW-1185">Reference proteome</keyword>
<evidence type="ECO:0000256" key="5">
    <source>
        <dbReference type="PIRNR" id="PIRNR005096"/>
    </source>
</evidence>
<reference evidence="9 10" key="1">
    <citation type="submission" date="2019-01" db="EMBL/GenBank/DDBJ databases">
        <title>Genome sequences of Streptomyces and Rhizobium isolates collected from root and soil.</title>
        <authorList>
            <person name="Chhettri S."/>
            <person name="Sevigny J.L."/>
            <person name="Sen A."/>
            <person name="Ennis N."/>
            <person name="Tisa L."/>
        </authorList>
    </citation>
    <scope>NUCLEOTIDE SEQUENCE [LARGE SCALE GENOMIC DNA]</scope>
    <source>
        <strain evidence="9 10">San01</strain>
    </source>
</reference>
<feature type="binding site" evidence="7">
    <location>
        <position position="258"/>
    </location>
    <ligand>
        <name>beta-D-galactose</name>
        <dbReference type="ChEBI" id="CHEBI:27667"/>
    </ligand>
</feature>
<evidence type="ECO:0000256" key="8">
    <source>
        <dbReference type="PIRSR" id="PIRSR005096-3"/>
    </source>
</evidence>
<evidence type="ECO:0000313" key="9">
    <source>
        <dbReference type="EMBL" id="RVU20970.1"/>
    </source>
</evidence>
<comment type="caution">
    <text evidence="9">The sequence shown here is derived from an EMBL/GenBank/DDBJ whole genome shotgun (WGS) entry which is preliminary data.</text>
</comment>
<dbReference type="CDD" id="cd09019">
    <property type="entry name" value="galactose_mutarotase_like"/>
    <property type="match status" value="1"/>
</dbReference>
<dbReference type="EMBL" id="RZYA01000014">
    <property type="protein sequence ID" value="RVU20970.1"/>
    <property type="molecule type" value="Genomic_DNA"/>
</dbReference>
<name>A0A437PFB1_9ACTN</name>
<comment type="pathway">
    <text evidence="1 5">Carbohydrate metabolism; hexose metabolism.</text>
</comment>
<evidence type="ECO:0000313" key="10">
    <source>
        <dbReference type="Proteomes" id="UP000283128"/>
    </source>
</evidence>
<dbReference type="UniPathway" id="UPA00242"/>
<comment type="catalytic activity">
    <reaction evidence="5">
        <text>alpha-D-glucose = beta-D-glucose</text>
        <dbReference type="Rhea" id="RHEA:10264"/>
        <dbReference type="ChEBI" id="CHEBI:15903"/>
        <dbReference type="ChEBI" id="CHEBI:17925"/>
        <dbReference type="EC" id="5.1.3.3"/>
    </reaction>
</comment>
<dbReference type="RefSeq" id="WP_127830923.1">
    <property type="nucleotide sequence ID" value="NZ_RZYA01000014.1"/>
</dbReference>
<evidence type="ECO:0000256" key="7">
    <source>
        <dbReference type="PIRSR" id="PIRSR005096-2"/>
    </source>
</evidence>